<evidence type="ECO:0000313" key="8">
    <source>
        <dbReference type="EMBL" id="EFA23897.1"/>
    </source>
</evidence>
<organism evidence="8 10">
    <name type="scientific">Bifidobacterium gallicum DSM 20093 = LMG 11596</name>
    <dbReference type="NCBI Taxonomy" id="561180"/>
    <lineage>
        <taxon>Bacteria</taxon>
        <taxon>Bacillati</taxon>
        <taxon>Actinomycetota</taxon>
        <taxon>Actinomycetes</taxon>
        <taxon>Bifidobacteriales</taxon>
        <taxon>Bifidobacteriaceae</taxon>
        <taxon>Bifidobacterium</taxon>
    </lineage>
</organism>
<reference evidence="8 10" key="1">
    <citation type="submission" date="2009-11" db="EMBL/GenBank/DDBJ databases">
        <authorList>
            <person name="Weinstock G."/>
            <person name="Sodergren E."/>
            <person name="Clifton S."/>
            <person name="Fulton L."/>
            <person name="Fulton B."/>
            <person name="Courtney L."/>
            <person name="Fronick C."/>
            <person name="Harrison M."/>
            <person name="Strong C."/>
            <person name="Farmer C."/>
            <person name="Delahaunty K."/>
            <person name="Markovic C."/>
            <person name="Hall O."/>
            <person name="Minx P."/>
            <person name="Tomlinson C."/>
            <person name="Mitreva M."/>
            <person name="Nelson J."/>
            <person name="Hou S."/>
            <person name="Wollam A."/>
            <person name="Pepin K.H."/>
            <person name="Johnson M."/>
            <person name="Bhonagiri V."/>
            <person name="Nash W.E."/>
            <person name="Warren W."/>
            <person name="Chinwalla A."/>
            <person name="Mardis E.R."/>
            <person name="Wilson R.K."/>
        </authorList>
    </citation>
    <scope>NUCLEOTIDE SEQUENCE [LARGE SCALE GENOMIC DNA]</scope>
    <source>
        <strain evidence="8 10">DSM 20093</strain>
    </source>
</reference>
<dbReference type="EMBL" id="JGYW01000004">
    <property type="protein sequence ID" value="KFI59124.1"/>
    <property type="molecule type" value="Genomic_DNA"/>
</dbReference>
<dbReference type="eggNOG" id="COG2314">
    <property type="taxonomic scope" value="Bacteria"/>
</dbReference>
<feature type="compositionally biased region" description="Polar residues" evidence="5">
    <location>
        <begin position="24"/>
        <end position="36"/>
    </location>
</feature>
<evidence type="ECO:0000256" key="6">
    <source>
        <dbReference type="SAM" id="Phobius"/>
    </source>
</evidence>
<dbReference type="AlphaFoldDB" id="D1NRQ8"/>
<protein>
    <submittedName>
        <fullName evidence="8">TM2 domain protein</fullName>
    </submittedName>
</protein>
<dbReference type="Proteomes" id="UP000003656">
    <property type="component" value="Unassembled WGS sequence"/>
</dbReference>
<feature type="transmembrane region" description="Helical" evidence="6">
    <location>
        <begin position="247"/>
        <end position="274"/>
    </location>
</feature>
<dbReference type="InterPro" id="IPR007829">
    <property type="entry name" value="TM2"/>
</dbReference>
<dbReference type="GO" id="GO:0016020">
    <property type="term" value="C:membrane"/>
    <property type="evidence" value="ECO:0007669"/>
    <property type="project" value="UniProtKB-SubCell"/>
</dbReference>
<comment type="subcellular location">
    <subcellularLocation>
        <location evidence="1">Membrane</location>
        <topology evidence="1">Multi-pass membrane protein</topology>
    </subcellularLocation>
</comment>
<reference evidence="9 11" key="2">
    <citation type="submission" date="2014-03" db="EMBL/GenBank/DDBJ databases">
        <title>Genomics of Bifidobacteria.</title>
        <authorList>
            <person name="Ventura M."/>
            <person name="Milani C."/>
            <person name="Lugli G.A."/>
        </authorList>
    </citation>
    <scope>NUCLEOTIDE SEQUENCE [LARGE SCALE GENOMIC DNA]</scope>
    <source>
        <strain evidence="9 11">LMG 11596</strain>
    </source>
</reference>
<evidence type="ECO:0000259" key="7">
    <source>
        <dbReference type="Pfam" id="PF05154"/>
    </source>
</evidence>
<comment type="caution">
    <text evidence="8">The sequence shown here is derived from an EMBL/GenBank/DDBJ whole genome shotgun (WGS) entry which is preliminary data.</text>
</comment>
<sequence>MRLRQRFPQHCTREKVTYQVTNVNNEFNPQDPNAQQAAPEYGAPNYAAAPQAPSYGESDATSIAQPDAMPSLSAPSYGANSEAPAYGEPAAPTYTETVFEETTMYTQPSVSEPAAAPAYTEPAAATAATAAYGAPAYNQSAAQGYAAPEYGQSGYAQQTAYTQPAYTQQSYAQPQQPTQPQAGYAQTGYAQPGYAQPNYAQAGQYSATGEVLPAGYTPKSKIAAGLLSIFLGCFGVGNFYLGFTGKAVAQLLLTLLGWIVLGLGPIAASIWGLIEGIMILCSHPGQPAHRDAKGVELTD</sequence>
<gene>
    <name evidence="9" type="ORF">BGLCM_0710</name>
    <name evidence="8" type="ORF">BIFGAL_03007</name>
</gene>
<evidence type="ECO:0000313" key="11">
    <source>
        <dbReference type="Proteomes" id="UP000029074"/>
    </source>
</evidence>
<feature type="region of interest" description="Disordered" evidence="5">
    <location>
        <begin position="24"/>
        <end position="89"/>
    </location>
</feature>
<keyword evidence="11" id="KW-1185">Reference proteome</keyword>
<feature type="transmembrane region" description="Helical" evidence="6">
    <location>
        <begin position="222"/>
        <end position="241"/>
    </location>
</feature>
<name>D1NRQ8_9BIFI</name>
<dbReference type="EMBL" id="ABXB03000001">
    <property type="protein sequence ID" value="EFA23897.1"/>
    <property type="molecule type" value="Genomic_DNA"/>
</dbReference>
<evidence type="ECO:0000256" key="5">
    <source>
        <dbReference type="SAM" id="MobiDB-lite"/>
    </source>
</evidence>
<keyword evidence="3 6" id="KW-1133">Transmembrane helix</keyword>
<dbReference type="Proteomes" id="UP000029074">
    <property type="component" value="Unassembled WGS sequence"/>
</dbReference>
<accession>D1NRQ8</accession>
<evidence type="ECO:0000256" key="1">
    <source>
        <dbReference type="ARBA" id="ARBA00004141"/>
    </source>
</evidence>
<proteinExistence type="predicted"/>
<evidence type="ECO:0000256" key="4">
    <source>
        <dbReference type="ARBA" id="ARBA00023136"/>
    </source>
</evidence>
<feature type="region of interest" description="Disordered" evidence="5">
    <location>
        <begin position="167"/>
        <end position="187"/>
    </location>
</feature>
<feature type="domain" description="TM2" evidence="7">
    <location>
        <begin position="218"/>
        <end position="261"/>
    </location>
</feature>
<evidence type="ECO:0000313" key="9">
    <source>
        <dbReference type="EMBL" id="KFI59124.1"/>
    </source>
</evidence>
<evidence type="ECO:0000256" key="3">
    <source>
        <dbReference type="ARBA" id="ARBA00022989"/>
    </source>
</evidence>
<keyword evidence="2 6" id="KW-0812">Transmembrane</keyword>
<dbReference type="STRING" id="561180.BIFGAL_03007"/>
<evidence type="ECO:0000313" key="10">
    <source>
        <dbReference type="Proteomes" id="UP000003656"/>
    </source>
</evidence>
<keyword evidence="4 6" id="KW-0472">Membrane</keyword>
<dbReference type="Pfam" id="PF05154">
    <property type="entry name" value="TM2"/>
    <property type="match status" value="1"/>
</dbReference>
<evidence type="ECO:0000256" key="2">
    <source>
        <dbReference type="ARBA" id="ARBA00022692"/>
    </source>
</evidence>